<keyword evidence="2" id="KW-0238">DNA-binding</keyword>
<dbReference type="EMBL" id="CP031264">
    <property type="protein sequence ID" value="AXI79350.1"/>
    <property type="molecule type" value="Genomic_DNA"/>
</dbReference>
<dbReference type="OrthoDB" id="4537656at2"/>
<dbReference type="PANTHER" id="PTHR44846">
    <property type="entry name" value="MANNOSYL-D-GLYCERATE TRANSPORT/METABOLISM SYSTEM REPRESSOR MNGR-RELATED"/>
    <property type="match status" value="1"/>
</dbReference>
<sequence>MGGEGDRGGPGAPVVHGCSMAAPLPSGFMRVALYRHRIPPNASHWNQPHGSILDQYWLISGNRCNRNRYIPRVNISRAPGQAPKYQRLAADLRRRIAAGEWQGGAALPVEAELETQYGVARNTVRLAVDVLVNEGQLVRVQGKGTFLKDHSVLDHHAYRSASGPQAGDSLASPSEVYAEEAQAADRRLTADFEMLIVRARTDIAERLGLRPGEAVVLRRVLRFLDSEPWSIEESHFPAGLAAGTPLMDPDPVDGGDEMVLADIGRTEIGAVDHLTARMPGPEEAQWFQAGPGVPLMVQTRATYDTRGPVRVIETRYSADRSRLLYGLGELAGRAAHAARTGRTAVRG</sequence>
<dbReference type="Proteomes" id="UP000249340">
    <property type="component" value="Chromosome"/>
</dbReference>
<evidence type="ECO:0000313" key="6">
    <source>
        <dbReference type="Proteomes" id="UP000249340"/>
    </source>
</evidence>
<dbReference type="InterPro" id="IPR036388">
    <property type="entry name" value="WH-like_DNA-bd_sf"/>
</dbReference>
<dbReference type="SUPFAM" id="SSF46785">
    <property type="entry name" value="Winged helix' DNA-binding domain"/>
    <property type="match status" value="1"/>
</dbReference>
<dbReference type="AlphaFoldDB" id="A0A345T045"/>
<organism evidence="5 6">
    <name type="scientific">Peterkaempfera bronchialis</name>
    <dbReference type="NCBI Taxonomy" id="2126346"/>
    <lineage>
        <taxon>Bacteria</taxon>
        <taxon>Bacillati</taxon>
        <taxon>Actinomycetota</taxon>
        <taxon>Actinomycetes</taxon>
        <taxon>Kitasatosporales</taxon>
        <taxon>Streptomycetaceae</taxon>
        <taxon>Peterkaempfera</taxon>
    </lineage>
</organism>
<keyword evidence="1" id="KW-0805">Transcription regulation</keyword>
<dbReference type="GO" id="GO:0003700">
    <property type="term" value="F:DNA-binding transcription factor activity"/>
    <property type="evidence" value="ECO:0007669"/>
    <property type="project" value="InterPro"/>
</dbReference>
<proteinExistence type="predicted"/>
<keyword evidence="3" id="KW-0804">Transcription</keyword>
<feature type="domain" description="HTH gntR-type" evidence="4">
    <location>
        <begin position="82"/>
        <end position="150"/>
    </location>
</feature>
<evidence type="ECO:0000313" key="5">
    <source>
        <dbReference type="EMBL" id="AXI79350.1"/>
    </source>
</evidence>
<dbReference type="SUPFAM" id="SSF64288">
    <property type="entry name" value="Chorismate lyase-like"/>
    <property type="match status" value="1"/>
</dbReference>
<dbReference type="GO" id="GO:0003677">
    <property type="term" value="F:DNA binding"/>
    <property type="evidence" value="ECO:0007669"/>
    <property type="project" value="UniProtKB-KW"/>
</dbReference>
<dbReference type="SMART" id="SM00866">
    <property type="entry name" value="UTRA"/>
    <property type="match status" value="1"/>
</dbReference>
<evidence type="ECO:0000256" key="1">
    <source>
        <dbReference type="ARBA" id="ARBA00023015"/>
    </source>
</evidence>
<evidence type="ECO:0000256" key="2">
    <source>
        <dbReference type="ARBA" id="ARBA00023125"/>
    </source>
</evidence>
<dbReference type="PRINTS" id="PR00035">
    <property type="entry name" value="HTHGNTR"/>
</dbReference>
<evidence type="ECO:0000256" key="3">
    <source>
        <dbReference type="ARBA" id="ARBA00023163"/>
    </source>
</evidence>
<dbReference type="PROSITE" id="PS50949">
    <property type="entry name" value="HTH_GNTR"/>
    <property type="match status" value="1"/>
</dbReference>
<dbReference type="InterPro" id="IPR028978">
    <property type="entry name" value="Chorismate_lyase_/UTRA_dom_sf"/>
</dbReference>
<protein>
    <submittedName>
        <fullName evidence="5">GntR family transcriptional regulator</fullName>
    </submittedName>
</protein>
<evidence type="ECO:0000259" key="4">
    <source>
        <dbReference type="PROSITE" id="PS50949"/>
    </source>
</evidence>
<dbReference type="GO" id="GO:0045892">
    <property type="term" value="P:negative regulation of DNA-templated transcription"/>
    <property type="evidence" value="ECO:0007669"/>
    <property type="project" value="TreeGrafter"/>
</dbReference>
<dbReference type="InterPro" id="IPR050679">
    <property type="entry name" value="Bact_HTH_transcr_reg"/>
</dbReference>
<dbReference type="InterPro" id="IPR011663">
    <property type="entry name" value="UTRA"/>
</dbReference>
<dbReference type="InterPro" id="IPR036390">
    <property type="entry name" value="WH_DNA-bd_sf"/>
</dbReference>
<dbReference type="Gene3D" id="3.40.1410.10">
    <property type="entry name" value="Chorismate lyase-like"/>
    <property type="match status" value="1"/>
</dbReference>
<dbReference type="CDD" id="cd07377">
    <property type="entry name" value="WHTH_GntR"/>
    <property type="match status" value="1"/>
</dbReference>
<reference evidence="6" key="1">
    <citation type="submission" date="2018-07" db="EMBL/GenBank/DDBJ databases">
        <title>Streptacidiphilus bronchialis DSM 106435 chromosome.</title>
        <authorList>
            <person name="Batra D."/>
            <person name="Gulvik C.A."/>
        </authorList>
    </citation>
    <scope>NUCLEOTIDE SEQUENCE [LARGE SCALE GENOMIC DNA]</scope>
    <source>
        <strain evidence="6">DSM 106435</strain>
    </source>
</reference>
<gene>
    <name evidence="5" type="ORF">C7M71_019950</name>
</gene>
<accession>A0A345T045</accession>
<dbReference type="Gene3D" id="1.10.10.10">
    <property type="entry name" value="Winged helix-like DNA-binding domain superfamily/Winged helix DNA-binding domain"/>
    <property type="match status" value="1"/>
</dbReference>
<dbReference type="InterPro" id="IPR000524">
    <property type="entry name" value="Tscrpt_reg_HTH_GntR"/>
</dbReference>
<dbReference type="Pfam" id="PF07702">
    <property type="entry name" value="UTRA"/>
    <property type="match status" value="1"/>
</dbReference>
<dbReference type="PANTHER" id="PTHR44846:SF17">
    <property type="entry name" value="GNTR-FAMILY TRANSCRIPTIONAL REGULATOR"/>
    <property type="match status" value="1"/>
</dbReference>
<dbReference type="KEGG" id="stri:C7M71_019950"/>
<dbReference type="Pfam" id="PF00392">
    <property type="entry name" value="GntR"/>
    <property type="match status" value="1"/>
</dbReference>
<name>A0A345T045_9ACTN</name>
<keyword evidence="6" id="KW-1185">Reference proteome</keyword>
<dbReference type="SMART" id="SM00345">
    <property type="entry name" value="HTH_GNTR"/>
    <property type="match status" value="1"/>
</dbReference>